<dbReference type="Proteomes" id="UP000279029">
    <property type="component" value="Chromosome"/>
</dbReference>
<sequence length="38" mass="4689">MSRKESGERTLSLMEFCQIIQEIEYRELDFYVKLFWVA</sequence>
<proteinExistence type="predicted"/>
<organism evidence="1 2">
    <name type="scientific">Petrocella atlantisensis</name>
    <dbReference type="NCBI Taxonomy" id="2173034"/>
    <lineage>
        <taxon>Bacteria</taxon>
        <taxon>Bacillati</taxon>
        <taxon>Bacillota</taxon>
        <taxon>Clostridia</taxon>
        <taxon>Lachnospirales</taxon>
        <taxon>Vallitaleaceae</taxon>
        <taxon>Petrocella</taxon>
    </lineage>
</organism>
<dbReference type="KEGG" id="cbar:PATL70BA_2347"/>
<evidence type="ECO:0000313" key="1">
    <source>
        <dbReference type="EMBL" id="VDN48240.1"/>
    </source>
</evidence>
<reference evidence="1 2" key="1">
    <citation type="submission" date="2018-09" db="EMBL/GenBank/DDBJ databases">
        <authorList>
            <person name="Postec A."/>
        </authorList>
    </citation>
    <scope>NUCLEOTIDE SEQUENCE [LARGE SCALE GENOMIC DNA]</scope>
    <source>
        <strain evidence="1">70B-A</strain>
    </source>
</reference>
<evidence type="ECO:0000313" key="2">
    <source>
        <dbReference type="Proteomes" id="UP000279029"/>
    </source>
</evidence>
<keyword evidence="2" id="KW-1185">Reference proteome</keyword>
<accession>A0A3P7P3W0</accession>
<dbReference type="EMBL" id="LR130778">
    <property type="protein sequence ID" value="VDN48240.1"/>
    <property type="molecule type" value="Genomic_DNA"/>
</dbReference>
<dbReference type="AlphaFoldDB" id="A0A3P7P3W0"/>
<name>A0A3P7P3W0_9FIRM</name>
<gene>
    <name evidence="1" type="ORF">PATL70BA_2347</name>
</gene>
<protein>
    <submittedName>
        <fullName evidence="1">Uncharacterized protein</fullName>
    </submittedName>
</protein>